<dbReference type="AlphaFoldDB" id="A0A0C9Z8Z3"/>
<comment type="similarity">
    <text evidence="1">Belongs to the Gfa family.</text>
</comment>
<dbReference type="PANTHER" id="PTHR33337:SF44">
    <property type="entry name" value="DUF636 DOMAIN PROTEIN (AFU_ORTHOLOGUE AFUA_1G09754)"/>
    <property type="match status" value="1"/>
</dbReference>
<keyword evidence="2" id="KW-0479">Metal-binding</keyword>
<dbReference type="PROSITE" id="PS51891">
    <property type="entry name" value="CENP_V_GFA"/>
    <property type="match status" value="1"/>
</dbReference>
<dbReference type="HOGENOM" id="CLU_116419_0_0_1"/>
<name>A0A0C9Z8Z3_9AGAM</name>
<evidence type="ECO:0000256" key="2">
    <source>
        <dbReference type="ARBA" id="ARBA00022723"/>
    </source>
</evidence>
<dbReference type="GO" id="GO:0046872">
    <property type="term" value="F:metal ion binding"/>
    <property type="evidence" value="ECO:0007669"/>
    <property type="project" value="UniProtKB-KW"/>
</dbReference>
<dbReference type="InterPro" id="IPR011057">
    <property type="entry name" value="Mss4-like_sf"/>
</dbReference>
<sequence>MPIKLEASCHCGTVHFDVLSSTPVPYQHCVCSICHKVGGVGGSVNLGAHAKTLNITRGKRHIGVYKVILDRDTPHKSVASSERTFSTRCSVMLWLYGPDLLHPFASAIDKPELEAPEEMVIVKLDSKPRYHYGPDSIEAWHKKHGKYVD</sequence>
<dbReference type="Pfam" id="PF04828">
    <property type="entry name" value="GFA"/>
    <property type="match status" value="1"/>
</dbReference>
<reference evidence="7" key="2">
    <citation type="submission" date="2015-01" db="EMBL/GenBank/DDBJ databases">
        <title>Evolutionary Origins and Diversification of the Mycorrhizal Mutualists.</title>
        <authorList>
            <consortium name="DOE Joint Genome Institute"/>
            <consortium name="Mycorrhizal Genomics Consortium"/>
            <person name="Kohler A."/>
            <person name="Kuo A."/>
            <person name="Nagy L.G."/>
            <person name="Floudas D."/>
            <person name="Copeland A."/>
            <person name="Barry K.W."/>
            <person name="Cichocki N."/>
            <person name="Veneault-Fourrey C."/>
            <person name="LaButti K."/>
            <person name="Lindquist E.A."/>
            <person name="Lipzen A."/>
            <person name="Lundell T."/>
            <person name="Morin E."/>
            <person name="Murat C."/>
            <person name="Riley R."/>
            <person name="Ohm R."/>
            <person name="Sun H."/>
            <person name="Tunlid A."/>
            <person name="Henrissat B."/>
            <person name="Grigoriev I.V."/>
            <person name="Hibbett D.S."/>
            <person name="Martin F."/>
        </authorList>
    </citation>
    <scope>NUCLEOTIDE SEQUENCE [LARGE SCALE GENOMIC DNA]</scope>
    <source>
        <strain evidence="7">441</strain>
    </source>
</reference>
<proteinExistence type="inferred from homology"/>
<dbReference type="InterPro" id="IPR006913">
    <property type="entry name" value="CENP-V/GFA"/>
</dbReference>
<evidence type="ECO:0000256" key="3">
    <source>
        <dbReference type="ARBA" id="ARBA00022833"/>
    </source>
</evidence>
<dbReference type="STRING" id="765257.A0A0C9Z8Z3"/>
<keyword evidence="3" id="KW-0862">Zinc</keyword>
<evidence type="ECO:0000313" key="6">
    <source>
        <dbReference type="EMBL" id="KIK22464.1"/>
    </source>
</evidence>
<keyword evidence="4" id="KW-0456">Lyase</keyword>
<evidence type="ECO:0000256" key="4">
    <source>
        <dbReference type="ARBA" id="ARBA00023239"/>
    </source>
</evidence>
<protein>
    <recommendedName>
        <fullName evidence="5">CENP-V/GFA domain-containing protein</fullName>
    </recommendedName>
</protein>
<gene>
    <name evidence="6" type="ORF">PISMIDRAFT_29671</name>
</gene>
<feature type="domain" description="CENP-V/GFA" evidence="5">
    <location>
        <begin position="5"/>
        <end position="141"/>
    </location>
</feature>
<keyword evidence="7" id="KW-1185">Reference proteome</keyword>
<organism evidence="6 7">
    <name type="scientific">Pisolithus microcarpus 441</name>
    <dbReference type="NCBI Taxonomy" id="765257"/>
    <lineage>
        <taxon>Eukaryota</taxon>
        <taxon>Fungi</taxon>
        <taxon>Dikarya</taxon>
        <taxon>Basidiomycota</taxon>
        <taxon>Agaricomycotina</taxon>
        <taxon>Agaricomycetes</taxon>
        <taxon>Agaricomycetidae</taxon>
        <taxon>Boletales</taxon>
        <taxon>Sclerodermatineae</taxon>
        <taxon>Pisolithaceae</taxon>
        <taxon>Pisolithus</taxon>
    </lineage>
</organism>
<dbReference type="SUPFAM" id="SSF51316">
    <property type="entry name" value="Mss4-like"/>
    <property type="match status" value="1"/>
</dbReference>
<evidence type="ECO:0000313" key="7">
    <source>
        <dbReference type="Proteomes" id="UP000054018"/>
    </source>
</evidence>
<evidence type="ECO:0000259" key="5">
    <source>
        <dbReference type="PROSITE" id="PS51891"/>
    </source>
</evidence>
<dbReference type="Proteomes" id="UP000054018">
    <property type="component" value="Unassembled WGS sequence"/>
</dbReference>
<dbReference type="EMBL" id="KN833739">
    <property type="protein sequence ID" value="KIK22464.1"/>
    <property type="molecule type" value="Genomic_DNA"/>
</dbReference>
<dbReference type="OrthoDB" id="406544at2759"/>
<evidence type="ECO:0000256" key="1">
    <source>
        <dbReference type="ARBA" id="ARBA00005495"/>
    </source>
</evidence>
<dbReference type="GO" id="GO:0016846">
    <property type="term" value="F:carbon-sulfur lyase activity"/>
    <property type="evidence" value="ECO:0007669"/>
    <property type="project" value="InterPro"/>
</dbReference>
<dbReference type="PANTHER" id="PTHR33337">
    <property type="entry name" value="GFA DOMAIN-CONTAINING PROTEIN"/>
    <property type="match status" value="1"/>
</dbReference>
<accession>A0A0C9Z8Z3</accession>
<reference evidence="6 7" key="1">
    <citation type="submission" date="2014-04" db="EMBL/GenBank/DDBJ databases">
        <authorList>
            <consortium name="DOE Joint Genome Institute"/>
            <person name="Kuo A."/>
            <person name="Kohler A."/>
            <person name="Costa M.D."/>
            <person name="Nagy L.G."/>
            <person name="Floudas D."/>
            <person name="Copeland A."/>
            <person name="Barry K.W."/>
            <person name="Cichocki N."/>
            <person name="Veneault-Fourrey C."/>
            <person name="LaButti K."/>
            <person name="Lindquist E.A."/>
            <person name="Lipzen A."/>
            <person name="Lundell T."/>
            <person name="Morin E."/>
            <person name="Murat C."/>
            <person name="Sun H."/>
            <person name="Tunlid A."/>
            <person name="Henrissat B."/>
            <person name="Grigoriev I.V."/>
            <person name="Hibbett D.S."/>
            <person name="Martin F."/>
            <person name="Nordberg H.P."/>
            <person name="Cantor M.N."/>
            <person name="Hua S.X."/>
        </authorList>
    </citation>
    <scope>NUCLEOTIDE SEQUENCE [LARGE SCALE GENOMIC DNA]</scope>
    <source>
        <strain evidence="6 7">441</strain>
    </source>
</reference>
<dbReference type="Gene3D" id="3.90.1590.10">
    <property type="entry name" value="glutathione-dependent formaldehyde- activating enzyme (gfa)"/>
    <property type="match status" value="1"/>
</dbReference>